<evidence type="ECO:0000256" key="2">
    <source>
        <dbReference type="ARBA" id="ARBA00005684"/>
    </source>
</evidence>
<dbReference type="InterPro" id="IPR017853">
    <property type="entry name" value="GH"/>
</dbReference>
<proteinExistence type="inferred from homology"/>
<evidence type="ECO:0000256" key="9">
    <source>
        <dbReference type="ARBA" id="ARBA00031501"/>
    </source>
</evidence>
<dbReference type="Gene3D" id="3.30.1590.10">
    <property type="entry name" value="Maltooligosyl trehalose synthase, domain 2"/>
    <property type="match status" value="1"/>
</dbReference>
<dbReference type="EC" id="2.4.1.25" evidence="3 10"/>
<organism evidence="12 13">
    <name type="scientific">Mucilaginibacter arboris</name>
    <dbReference type="NCBI Taxonomy" id="2682090"/>
    <lineage>
        <taxon>Bacteria</taxon>
        <taxon>Pseudomonadati</taxon>
        <taxon>Bacteroidota</taxon>
        <taxon>Sphingobacteriia</taxon>
        <taxon>Sphingobacteriales</taxon>
        <taxon>Sphingobacteriaceae</taxon>
        <taxon>Mucilaginibacter</taxon>
    </lineage>
</organism>
<name>A0A7K1SZL9_9SPHI</name>
<comment type="caution">
    <text evidence="12">The sequence shown here is derived from an EMBL/GenBank/DDBJ whole genome shotgun (WGS) entry which is preliminary data.</text>
</comment>
<keyword evidence="5 10" id="KW-0328">Glycosyltransferase</keyword>
<dbReference type="NCBIfam" id="NF011080">
    <property type="entry name" value="PRK14508.1-3"/>
    <property type="match status" value="1"/>
</dbReference>
<dbReference type="Pfam" id="PF02446">
    <property type="entry name" value="Glyco_hydro_77"/>
    <property type="match status" value="1"/>
</dbReference>
<dbReference type="EMBL" id="WPIK01000013">
    <property type="protein sequence ID" value="MVN22759.1"/>
    <property type="molecule type" value="Genomic_DNA"/>
</dbReference>
<dbReference type="InterPro" id="IPR006047">
    <property type="entry name" value="GH13_cat_dom"/>
</dbReference>
<dbReference type="RefSeq" id="WP_157568332.1">
    <property type="nucleotide sequence ID" value="NZ_WPIK01000013.1"/>
</dbReference>
<dbReference type="SUPFAM" id="SSF51445">
    <property type="entry name" value="(Trans)glycosidases"/>
    <property type="match status" value="2"/>
</dbReference>
<gene>
    <name evidence="12" type="primary">treY</name>
    <name evidence="12" type="ORF">GO621_14615</name>
</gene>
<evidence type="ECO:0000256" key="10">
    <source>
        <dbReference type="RuleBase" id="RU361207"/>
    </source>
</evidence>
<keyword evidence="6 10" id="KW-0808">Transferase</keyword>
<dbReference type="Gene3D" id="3.30.750.90">
    <property type="match status" value="1"/>
</dbReference>
<evidence type="ECO:0000256" key="3">
    <source>
        <dbReference type="ARBA" id="ARBA00012560"/>
    </source>
</evidence>
<evidence type="ECO:0000256" key="7">
    <source>
        <dbReference type="ARBA" id="ARBA00023277"/>
    </source>
</evidence>
<evidence type="ECO:0000256" key="1">
    <source>
        <dbReference type="ARBA" id="ARBA00000439"/>
    </source>
</evidence>
<reference evidence="12 13" key="1">
    <citation type="submission" date="2019-12" db="EMBL/GenBank/DDBJ databases">
        <title>Mucilaginibacter sp. HMF7410 genome sequencing and assembly.</title>
        <authorList>
            <person name="Kang H."/>
            <person name="Cha I."/>
            <person name="Kim H."/>
            <person name="Joh K."/>
        </authorList>
    </citation>
    <scope>NUCLEOTIDE SEQUENCE [LARGE SCALE GENOMIC DNA]</scope>
    <source>
        <strain evidence="12 13">HMF7410</strain>
    </source>
</reference>
<dbReference type="PANTHER" id="PTHR32438:SF5">
    <property type="entry name" value="4-ALPHA-GLUCANOTRANSFERASE DPE1, CHLOROPLASTIC_AMYLOPLASTIC"/>
    <property type="match status" value="1"/>
</dbReference>
<dbReference type="GO" id="GO:0005975">
    <property type="term" value="P:carbohydrate metabolic process"/>
    <property type="evidence" value="ECO:0007669"/>
    <property type="project" value="InterPro"/>
</dbReference>
<dbReference type="Pfam" id="PF00128">
    <property type="entry name" value="Alpha-amylase"/>
    <property type="match status" value="1"/>
</dbReference>
<evidence type="ECO:0000256" key="6">
    <source>
        <dbReference type="ARBA" id="ARBA00022679"/>
    </source>
</evidence>
<dbReference type="NCBIfam" id="NF011079">
    <property type="entry name" value="PRK14508.1-2"/>
    <property type="match status" value="1"/>
</dbReference>
<feature type="domain" description="Glycosyl hydrolase family 13 catalytic" evidence="11">
    <location>
        <begin position="4"/>
        <end position="785"/>
    </location>
</feature>
<comment type="similarity">
    <text evidence="2 10">Belongs to the disproportionating enzyme family.</text>
</comment>
<dbReference type="Proteomes" id="UP000462014">
    <property type="component" value="Unassembled WGS sequence"/>
</dbReference>
<evidence type="ECO:0000313" key="13">
    <source>
        <dbReference type="Proteomes" id="UP000462014"/>
    </source>
</evidence>
<dbReference type="SMART" id="SM00642">
    <property type="entry name" value="Aamy"/>
    <property type="match status" value="1"/>
</dbReference>
<protein>
    <recommendedName>
        <fullName evidence="4 10">4-alpha-glucanotransferase</fullName>
        <ecNumber evidence="3 10">2.4.1.25</ecNumber>
    </recommendedName>
    <alternativeName>
        <fullName evidence="8 10">Amylomaltase</fullName>
    </alternativeName>
    <alternativeName>
        <fullName evidence="9 10">Disproportionating enzyme</fullName>
    </alternativeName>
</protein>
<evidence type="ECO:0000256" key="8">
    <source>
        <dbReference type="ARBA" id="ARBA00031423"/>
    </source>
</evidence>
<keyword evidence="7 10" id="KW-0119">Carbohydrate metabolism</keyword>
<dbReference type="NCBIfam" id="TIGR02401">
    <property type="entry name" value="trehalose_TreY"/>
    <property type="match status" value="1"/>
</dbReference>
<dbReference type="Gene3D" id="3.20.20.80">
    <property type="entry name" value="Glycosidases"/>
    <property type="match status" value="4"/>
</dbReference>
<dbReference type="PANTHER" id="PTHR32438">
    <property type="entry name" value="4-ALPHA-GLUCANOTRANSFERASE DPE1, CHLOROPLASTIC/AMYLOPLASTIC"/>
    <property type="match status" value="1"/>
</dbReference>
<dbReference type="InterPro" id="IPR003385">
    <property type="entry name" value="Glyco_hydro_77"/>
</dbReference>
<dbReference type="InterPro" id="IPR012767">
    <property type="entry name" value="Trehalose_TreY"/>
</dbReference>
<dbReference type="CDD" id="cd11336">
    <property type="entry name" value="AmyAc_MTSase"/>
    <property type="match status" value="1"/>
</dbReference>
<evidence type="ECO:0000256" key="4">
    <source>
        <dbReference type="ARBA" id="ARBA00020295"/>
    </source>
</evidence>
<dbReference type="GO" id="GO:0004134">
    <property type="term" value="F:4-alpha-glucanotransferase activity"/>
    <property type="evidence" value="ECO:0007669"/>
    <property type="project" value="UniProtKB-EC"/>
</dbReference>
<sequence>MINPVSTYRFQFHKDFNFDDFEKIIPYLQKLGISTVYASPIFQSTSGSTHGYDGLNPHLINPEIGTEGQLKRISKKLKESGIQWLQDIVPNHMAFDTKNPWLMDVLEKGLRSVYAPFFDTSFTSTFFKGRVMVPFLGAALEEVIKNGELKVAFKEGRFVLNYFDTGYPLNPRSYASVLLLPHKNSDDTVRQLVNQLEDLEMLEDQKSYALRWNEIKLQLASIIKEDEARKLIDGNLEKINQNPELLLNLCEEQHYRLCSYEETDSKINFRRFFTVNSLLCLNIQNSEVFETYHLKIKEWVKEGIFQGLRIDHIDGLYNPTLYLEQLREMTGDDTYIIVEKILEKGERLPEYWPIEGTSGYDFLALVNNLFTNKSAEKDFTRFYQQLIGDKKAVQKQISDKKALILRDYMGGELENLYHYFLELNLAEEQSLEKVAPEDLKNTIGALLVYCPVYRYYGNQFPLGETESGQLKELFKLIRKNKPQLEAGVTLLEDVLLHPSTQNNEDYNSRALLFYQRCMQFTGPLMAKGVEDTLMYTYNRFIGHSEVGDAPDAFGVTVEEFHQQMLEKQGKWPLSINATSTHDTKRGEGARARLNALSDMAEEWFENVKNWQQLNTSLKTNNLPDSNDEYFIYETLIATFPMPGEDEDNFQNRLQEYMVKALREGKKNSDWGEQNEDYEKATASFIDGILDQTTPFWESFKTFYQKVADFGIINSLSQVLLKFTCPGVPDVYQGCENWDFSMVDPDNRRPIDYEKRLASLEQITGEKPLSQEQLWETRYNADIKLKLVHTLFTERKLVPEIFYQGEYIPLTIKGKYKENLIAFARHLDKKWYIVVAPLGLATICKEQKTDIKNIDWKHTRIILPEEAPVKWKNLLDNSSGSVEDDAVEVRKIFTSLPYALLKMEQQKTERNAGILMHITSLPSPFGIGDLGPEAKAFAKFLYKNKQQFWQLLPLNPTGPEQLYSPYSSVSSMAGNPLLISLELLMKDGLLSGKDLKKFQLPQTAQVDFKAAKEAKDQLFEQAYQKFLSGGFDSLQQEFNSFCDAQSFWLNDFALYSVLKHQHEDQAWFKWPDPYKKRDQEALKRFSTENQNLIRKEKWLQFLFLKQWEALKDYCRKRSIRLLGDLPFYISYDSVDVWANPEIFSIDKNSNMIGVAGVPPDYFNADGQLWGMPVFNWDELKKQNYKWWVQRIRKNTELFDMIRLDHFRAFAGYWEVPATEKTAKNGEWKTGPGSDLFKVLQQELGELPFVAEDLGEITDDVYKLRDEYQFPGMKVLQFAFGDDMPGSPHIPHNYTPNYFAYTGTHDNNTSVGWFTKDADSETVKRLEQYANTAVSRLNVNWVLIRLAYASVAKTLIVPMQDILGLGEKTRMNMPASTENNWGWRMQPGELTQAMQKKLRKLVLIYNRA</sequence>
<evidence type="ECO:0000259" key="11">
    <source>
        <dbReference type="SMART" id="SM00642"/>
    </source>
</evidence>
<comment type="catalytic activity">
    <reaction evidence="1 10">
        <text>Transfers a segment of a (1-&gt;4)-alpha-D-glucan to a new position in an acceptor, which may be glucose or a (1-&gt;4)-alpha-D-glucan.</text>
        <dbReference type="EC" id="2.4.1.25"/>
    </reaction>
</comment>
<dbReference type="NCBIfam" id="TIGR00217">
    <property type="entry name" value="malQ"/>
    <property type="match status" value="1"/>
</dbReference>
<evidence type="ECO:0000313" key="12">
    <source>
        <dbReference type="EMBL" id="MVN22759.1"/>
    </source>
</evidence>
<evidence type="ECO:0000256" key="5">
    <source>
        <dbReference type="ARBA" id="ARBA00022676"/>
    </source>
</evidence>
<keyword evidence="13" id="KW-1185">Reference proteome</keyword>
<accession>A0A7K1SZL9</accession>